<dbReference type="InterPro" id="IPR036250">
    <property type="entry name" value="AcylCo_DH-like_C"/>
</dbReference>
<evidence type="ECO:0000256" key="5">
    <source>
        <dbReference type="ARBA" id="ARBA00012040"/>
    </source>
</evidence>
<evidence type="ECO:0000256" key="1">
    <source>
        <dbReference type="ARBA" id="ARBA00001974"/>
    </source>
</evidence>
<dbReference type="GO" id="GO:0070991">
    <property type="term" value="F:medium-chain fatty acyl-CoA dehydrogenase activity"/>
    <property type="evidence" value="ECO:0007669"/>
    <property type="project" value="UniProtKB-EC"/>
</dbReference>
<evidence type="ECO:0000259" key="13">
    <source>
        <dbReference type="Pfam" id="PF02771"/>
    </source>
</evidence>
<feature type="domain" description="Acyl-CoA dehydrogenase C-terminal bacterial-type" evidence="14">
    <location>
        <begin position="435"/>
        <end position="573"/>
    </location>
</feature>
<reference evidence="15" key="1">
    <citation type="submission" date="2018-11" db="EMBL/GenBank/DDBJ databases">
        <title>A distinct lineage of giant viruses engineers rhodopsin photosystems in predatory marine eukaryotes.</title>
        <authorList>
            <person name="Needham D.M."/>
            <person name="Yoshizawa S."/>
            <person name="Hosaka T."/>
            <person name="Poirier C."/>
            <person name="Choi C.-J."/>
            <person name="Hehenberger E."/>
            <person name="Irwin N.A.T."/>
            <person name="Wilken S."/>
            <person name="Yung C.-M."/>
            <person name="Bachy C."/>
            <person name="Kurihara R."/>
            <person name="Nakajima Y."/>
            <person name="Kojima K."/>
            <person name="Kimura-Someya T."/>
            <person name="Leonard G."/>
            <person name="Malmstrom R.R."/>
            <person name="Mende D."/>
            <person name="Olson D.K."/>
            <person name="Sudo Y."/>
            <person name="Sudek S."/>
            <person name="Richards T.A."/>
            <person name="DeLong E.F."/>
            <person name="Keeling P.J."/>
            <person name="Santoro A.E."/>
            <person name="Shirouzu M."/>
            <person name="Iwasaki W."/>
            <person name="Worden A.Z."/>
        </authorList>
    </citation>
    <scope>NUCLEOTIDE SEQUENCE</scope>
</reference>
<sequence>MYRFIFNKVKNIVPRISNTELIALRTGNTHLDSQMFSGSVTLPKKIINVNNSKFDESKIDLLLNKYGDSTVYPSNDTNDILKFLGKNKFFSFLIDEKYQGNKLSTQELSNVLTKISSKNPGLGVTVMVPNSLGPGELLSIYGTEEQKEKYLPKLSNGECIPCFGLTGPDNGSDALGSIDTGVLKEENGKRFVEVAINKRYITLAPVSNLVGLAINLEDKDKLLKSGEEGVTVFLLEKDFPGLKLETHHNPMNLGFPNGTVKGNLRIPLDNVIGGEENVGNGWKMLMECLAAGRGICLPATANASSKTSTFGIYNYIKHRKQFNIPLIKMEGVSNKFCDMVYNTWLIQTSIAMTNNILDQGNKPAVISAIMKEQTTERGRMVINDAMDIHGGSSICYGPNNFTQKFYNGIPVGITVEGSNTLTKNLIIFGQGLNKSHPHIYDLYDSIVTDDIDKFKLHFKKMIKHSTKLLGSSYLGKITKDNISNQTVDFANLSNFIALLGGQIKKNQSISSDMAGIMSNLYLAYSVMWYQENYKVSQKLTDYCLNRLIEENSILFNRVIDNYPGGLSLLLKNMKRKNNSFNYDNNRELLNEIKYNLNIMDHIEDNIFIDDSLKKLKSLDNLDGEEYERVYQDIISVEEYKNI</sequence>
<evidence type="ECO:0000259" key="12">
    <source>
        <dbReference type="Pfam" id="PF00441"/>
    </source>
</evidence>
<evidence type="ECO:0000256" key="10">
    <source>
        <dbReference type="ARBA" id="ARBA00047882"/>
    </source>
</evidence>
<dbReference type="InterPro" id="IPR009100">
    <property type="entry name" value="AcylCoA_DH/oxidase_NM_dom_sf"/>
</dbReference>
<evidence type="ECO:0000256" key="11">
    <source>
        <dbReference type="ARBA" id="ARBA00049247"/>
    </source>
</evidence>
<feature type="domain" description="Acyl-CoA dehydrogenase/oxidase N-terminal" evidence="13">
    <location>
        <begin position="78"/>
        <end position="158"/>
    </location>
</feature>
<evidence type="ECO:0000313" key="15">
    <source>
        <dbReference type="EMBL" id="QDY52194.1"/>
    </source>
</evidence>
<evidence type="ECO:0000259" key="14">
    <source>
        <dbReference type="Pfam" id="PF09317"/>
    </source>
</evidence>
<protein>
    <recommendedName>
        <fullName evidence="6">Acyl-coenzyme A dehydrogenase</fullName>
        <ecNumber evidence="4">1.3.8.7</ecNumber>
        <ecNumber evidence="5">1.3.8.8</ecNumber>
    </recommendedName>
</protein>
<evidence type="ECO:0000256" key="8">
    <source>
        <dbReference type="ARBA" id="ARBA00022827"/>
    </source>
</evidence>
<evidence type="ECO:0000256" key="2">
    <source>
        <dbReference type="ARBA" id="ARBA00005005"/>
    </source>
</evidence>
<dbReference type="Pfam" id="PF02771">
    <property type="entry name" value="Acyl-CoA_dh_N"/>
    <property type="match status" value="1"/>
</dbReference>
<dbReference type="InterPro" id="IPR046373">
    <property type="entry name" value="Acyl-CoA_Oxase/DH_mid-dom_sf"/>
</dbReference>
<dbReference type="GO" id="GO:0033539">
    <property type="term" value="P:fatty acid beta-oxidation using acyl-CoA dehydrogenase"/>
    <property type="evidence" value="ECO:0007669"/>
    <property type="project" value="InterPro"/>
</dbReference>
<dbReference type="InterPro" id="IPR015396">
    <property type="entry name" value="FadE_C"/>
</dbReference>
<dbReference type="GO" id="GO:0004466">
    <property type="term" value="F:long-chain fatty acyl-CoA dehydrogenase activity"/>
    <property type="evidence" value="ECO:0007669"/>
    <property type="project" value="UniProtKB-EC"/>
</dbReference>
<dbReference type="SUPFAM" id="SSF47203">
    <property type="entry name" value="Acyl-CoA dehydrogenase C-terminal domain-like"/>
    <property type="match status" value="1"/>
</dbReference>
<dbReference type="GO" id="GO:0050660">
    <property type="term" value="F:flavin adenine dinucleotide binding"/>
    <property type="evidence" value="ECO:0007669"/>
    <property type="project" value="InterPro"/>
</dbReference>
<dbReference type="EMBL" id="MK250088">
    <property type="protein sequence ID" value="QDY52194.1"/>
    <property type="molecule type" value="Genomic_DNA"/>
</dbReference>
<keyword evidence="7" id="KW-0285">Flavoprotein</keyword>
<comment type="pathway">
    <text evidence="2">Lipid metabolism; fatty acid beta-oxidation.</text>
</comment>
<keyword evidence="9" id="KW-0560">Oxidoreductase</keyword>
<name>A0A5B8IQF5_9VIRU</name>
<dbReference type="Pfam" id="PF09317">
    <property type="entry name" value="ACDH_C"/>
    <property type="match status" value="1"/>
</dbReference>
<dbReference type="Gene3D" id="1.20.140.10">
    <property type="entry name" value="Butyryl-CoA Dehydrogenase, subunit A, domain 3"/>
    <property type="match status" value="1"/>
</dbReference>
<comment type="similarity">
    <text evidence="3">Belongs to the acyl-CoA dehydrogenase family.</text>
</comment>
<comment type="catalytic activity">
    <reaction evidence="10">
        <text>a medium-chain 2,3-saturated fatty acyl-CoA + oxidized [electron-transfer flavoprotein] + H(+) = a medium-chain (2E)-enoyl-CoA + reduced [electron-transfer flavoprotein]</text>
        <dbReference type="Rhea" id="RHEA:14477"/>
        <dbReference type="Rhea" id="RHEA-COMP:10685"/>
        <dbReference type="Rhea" id="RHEA-COMP:10686"/>
        <dbReference type="ChEBI" id="CHEBI:15378"/>
        <dbReference type="ChEBI" id="CHEBI:57692"/>
        <dbReference type="ChEBI" id="CHEBI:58307"/>
        <dbReference type="ChEBI" id="CHEBI:83723"/>
        <dbReference type="ChEBI" id="CHEBI:83726"/>
        <dbReference type="EC" id="1.3.8.7"/>
    </reaction>
</comment>
<feature type="domain" description="Acyl-CoA dehydrogenase/oxidase C-terminal" evidence="12">
    <location>
        <begin position="279"/>
        <end position="426"/>
    </location>
</feature>
<evidence type="ECO:0000256" key="6">
    <source>
        <dbReference type="ARBA" id="ARBA00020144"/>
    </source>
</evidence>
<dbReference type="InterPro" id="IPR009075">
    <property type="entry name" value="AcylCo_DH/oxidase_C"/>
</dbReference>
<dbReference type="PANTHER" id="PTHR48083:SF2">
    <property type="entry name" value="MEDIUM-CHAIN SPECIFIC ACYL-COA DEHYDROGENASE, MITOCHONDRIAL"/>
    <property type="match status" value="1"/>
</dbReference>
<evidence type="ECO:0000256" key="3">
    <source>
        <dbReference type="ARBA" id="ARBA00009347"/>
    </source>
</evidence>
<organism evidence="15">
    <name type="scientific">Mimiviridae sp. ChoanoV1</name>
    <dbReference type="NCBI Taxonomy" id="2596887"/>
    <lineage>
        <taxon>Viruses</taxon>
        <taxon>Varidnaviria</taxon>
        <taxon>Bamfordvirae</taxon>
        <taxon>Nucleocytoviricota</taxon>
        <taxon>Megaviricetes</taxon>
        <taxon>Imitervirales</taxon>
        <taxon>Schizomimiviridae</taxon>
    </lineage>
</organism>
<dbReference type="InterPro" id="IPR013786">
    <property type="entry name" value="AcylCoA_DH/ox_N"/>
</dbReference>
<comment type="catalytic activity">
    <reaction evidence="11">
        <text>a long-chain 2,3-saturated fatty acyl-CoA + oxidized [electron-transfer flavoprotein] + H(+) = a long-chain (2E)-enoyl-CoA + reduced [electron-transfer flavoprotein]</text>
        <dbReference type="Rhea" id="RHEA:17721"/>
        <dbReference type="Rhea" id="RHEA-COMP:10685"/>
        <dbReference type="Rhea" id="RHEA-COMP:10686"/>
        <dbReference type="ChEBI" id="CHEBI:15378"/>
        <dbReference type="ChEBI" id="CHEBI:57692"/>
        <dbReference type="ChEBI" id="CHEBI:58307"/>
        <dbReference type="ChEBI" id="CHEBI:83721"/>
        <dbReference type="ChEBI" id="CHEBI:83727"/>
        <dbReference type="EC" id="1.3.8.8"/>
    </reaction>
</comment>
<comment type="cofactor">
    <cofactor evidence="1">
        <name>FAD</name>
        <dbReference type="ChEBI" id="CHEBI:57692"/>
    </cofactor>
</comment>
<dbReference type="UniPathway" id="UPA00659"/>
<accession>A0A5B8IQF5</accession>
<evidence type="ECO:0000256" key="4">
    <source>
        <dbReference type="ARBA" id="ARBA00012033"/>
    </source>
</evidence>
<dbReference type="SUPFAM" id="SSF56645">
    <property type="entry name" value="Acyl-CoA dehydrogenase NM domain-like"/>
    <property type="match status" value="1"/>
</dbReference>
<dbReference type="Pfam" id="PF00441">
    <property type="entry name" value="Acyl-CoA_dh_1"/>
    <property type="match status" value="1"/>
</dbReference>
<dbReference type="InterPro" id="IPR037069">
    <property type="entry name" value="AcylCoA_DH/ox_N_sf"/>
</dbReference>
<dbReference type="Gene3D" id="2.40.110.10">
    <property type="entry name" value="Butyryl-CoA Dehydrogenase, subunit A, domain 2"/>
    <property type="match status" value="1"/>
</dbReference>
<dbReference type="InterPro" id="IPR050741">
    <property type="entry name" value="Acyl-CoA_dehydrogenase"/>
</dbReference>
<gene>
    <name evidence="15" type="ORF">4_74</name>
</gene>
<proteinExistence type="inferred from homology"/>
<dbReference type="EC" id="1.3.8.8" evidence="5"/>
<dbReference type="PANTHER" id="PTHR48083">
    <property type="entry name" value="MEDIUM-CHAIN SPECIFIC ACYL-COA DEHYDROGENASE, MITOCHONDRIAL-RELATED"/>
    <property type="match status" value="1"/>
</dbReference>
<evidence type="ECO:0000256" key="9">
    <source>
        <dbReference type="ARBA" id="ARBA00023002"/>
    </source>
</evidence>
<keyword evidence="8" id="KW-0274">FAD</keyword>
<dbReference type="EC" id="1.3.8.7" evidence="4"/>
<evidence type="ECO:0000256" key="7">
    <source>
        <dbReference type="ARBA" id="ARBA00022630"/>
    </source>
</evidence>
<dbReference type="Gene3D" id="1.10.540.10">
    <property type="entry name" value="Acyl-CoA dehydrogenase/oxidase, N-terminal domain"/>
    <property type="match status" value="1"/>
</dbReference>